<gene>
    <name evidence="1" type="ORF">Taro_039468</name>
</gene>
<dbReference type="Proteomes" id="UP000652761">
    <property type="component" value="Unassembled WGS sequence"/>
</dbReference>
<name>A0A843W9E8_COLES</name>
<protein>
    <submittedName>
        <fullName evidence="1">Uncharacterized protein</fullName>
    </submittedName>
</protein>
<dbReference type="EMBL" id="NMUH01003679">
    <property type="protein sequence ID" value="MQM06642.1"/>
    <property type="molecule type" value="Genomic_DNA"/>
</dbReference>
<reference evidence="1" key="1">
    <citation type="submission" date="2017-07" db="EMBL/GenBank/DDBJ databases">
        <title>Taro Niue Genome Assembly and Annotation.</title>
        <authorList>
            <person name="Atibalentja N."/>
            <person name="Keating K."/>
            <person name="Fields C.J."/>
        </authorList>
    </citation>
    <scope>NUCLEOTIDE SEQUENCE</scope>
    <source>
        <strain evidence="1">Niue_2</strain>
        <tissue evidence="1">Leaf</tissue>
    </source>
</reference>
<comment type="caution">
    <text evidence="1">The sequence shown here is derived from an EMBL/GenBank/DDBJ whole genome shotgun (WGS) entry which is preliminary data.</text>
</comment>
<organism evidence="1 2">
    <name type="scientific">Colocasia esculenta</name>
    <name type="common">Wild taro</name>
    <name type="synonym">Arum esculentum</name>
    <dbReference type="NCBI Taxonomy" id="4460"/>
    <lineage>
        <taxon>Eukaryota</taxon>
        <taxon>Viridiplantae</taxon>
        <taxon>Streptophyta</taxon>
        <taxon>Embryophyta</taxon>
        <taxon>Tracheophyta</taxon>
        <taxon>Spermatophyta</taxon>
        <taxon>Magnoliopsida</taxon>
        <taxon>Liliopsida</taxon>
        <taxon>Araceae</taxon>
        <taxon>Aroideae</taxon>
        <taxon>Colocasieae</taxon>
        <taxon>Colocasia</taxon>
    </lineage>
</organism>
<evidence type="ECO:0000313" key="2">
    <source>
        <dbReference type="Proteomes" id="UP000652761"/>
    </source>
</evidence>
<accession>A0A843W9E8</accession>
<sequence>MRFVQRMVPVLFHLINGKMVGVWSSLTTQGVGVVVVDDVEGVMSVMSVVSQVILPENVACALGLVEWEVEDVGAPVLLDTVGAQAMGGGVIVQLAEDLHDGVVSHLPVAV</sequence>
<keyword evidence="2" id="KW-1185">Reference proteome</keyword>
<dbReference type="AlphaFoldDB" id="A0A843W9E8"/>
<feature type="non-terminal residue" evidence="1">
    <location>
        <position position="110"/>
    </location>
</feature>
<evidence type="ECO:0000313" key="1">
    <source>
        <dbReference type="EMBL" id="MQM06642.1"/>
    </source>
</evidence>
<proteinExistence type="predicted"/>